<dbReference type="Proteomes" id="UP000269352">
    <property type="component" value="Unassembled WGS sequence"/>
</dbReference>
<dbReference type="AlphaFoldDB" id="A0A388TE03"/>
<comment type="caution">
    <text evidence="1">The sequence shown here is derived from an EMBL/GenBank/DDBJ whole genome shotgun (WGS) entry which is preliminary data.</text>
</comment>
<feature type="non-terminal residue" evidence="1">
    <location>
        <position position="408"/>
    </location>
</feature>
<name>A0A388TE03_TERA1</name>
<feature type="non-terminal residue" evidence="1">
    <location>
        <position position="1"/>
    </location>
</feature>
<evidence type="ECO:0000313" key="2">
    <source>
        <dbReference type="Proteomes" id="UP000269352"/>
    </source>
</evidence>
<gene>
    <name evidence="1" type="ORF">NO1_2248</name>
</gene>
<protein>
    <submittedName>
        <fullName evidence="1">Uncharacterized protein</fullName>
    </submittedName>
</protein>
<organism evidence="1 2">
    <name type="scientific">Termititenax aidoneus</name>
    <dbReference type="NCBI Taxonomy" id="2218524"/>
    <lineage>
        <taxon>Bacteria</taxon>
        <taxon>Bacillati</taxon>
        <taxon>Candidatus Margulisiibacteriota</taxon>
        <taxon>Candidatus Termititenacia</taxon>
        <taxon>Candidatus Termititenacales</taxon>
        <taxon>Candidatus Termititenacaceae</taxon>
        <taxon>Candidatus Termititenax</taxon>
    </lineage>
</organism>
<accession>A0A388TE03</accession>
<dbReference type="EMBL" id="BGZN01000200">
    <property type="protein sequence ID" value="GBR75226.1"/>
    <property type="molecule type" value="Genomic_DNA"/>
</dbReference>
<evidence type="ECO:0000313" key="1">
    <source>
        <dbReference type="EMBL" id="GBR75226.1"/>
    </source>
</evidence>
<keyword evidence="2" id="KW-1185">Reference proteome</keyword>
<proteinExistence type="predicted"/>
<reference evidence="1 2" key="1">
    <citation type="journal article" date="2019" name="ISME J.">
        <title>Genome analyses of uncultured TG2/ZB3 bacteria in 'Margulisbacteria' specifically attached to ectosymbiotic spirochetes of protists in the termite gut.</title>
        <authorList>
            <person name="Utami Y.D."/>
            <person name="Kuwahara H."/>
            <person name="Igai K."/>
            <person name="Murakami T."/>
            <person name="Sugaya K."/>
            <person name="Morikawa T."/>
            <person name="Nagura Y."/>
            <person name="Yuki M."/>
            <person name="Deevong P."/>
            <person name="Inoue T."/>
            <person name="Kihara K."/>
            <person name="Lo N."/>
            <person name="Yamada A."/>
            <person name="Ohkuma M."/>
            <person name="Hongoh Y."/>
        </authorList>
    </citation>
    <scope>NUCLEOTIDE SEQUENCE [LARGE SCALE GENOMIC DNA]</scope>
    <source>
        <strain evidence="1">NkOx7-01</strain>
    </source>
</reference>
<sequence>FLPLQAVYEQFDSVKLFDRQAKASFINIMFYCLADEYKLFMAISALIENLPDAVLLDKLNLTPKELKDLKDRTKEMKNTFNELVSEILNLLKPDISQQSIDIADPGNNAALSFRARIELLSSDFDAAGALVANRREDKKLAERIEQMNETTAASAGQILKQALANGRVSRIDQAKIITAQNALTVAAQNGSQSEILAALDNYKNTLINAGLLAGDDDIKNFEDMQEAFGIAMQNSTNWNNDLLGTMPAGFESIPDQKTQMDLLTGIFVLRSIDLLSSPPTLSFHETAIEQNFSASNIGDLSNARSQEIFARCLVGQWFTIDPQEAEKNSSLLLVNPATYNKLADQASAYAAAGTKEDQDKIIKEIAATANIPESVVVNTVTALADAKNKGNEANAYRSFITLSREMQL</sequence>